<feature type="domain" description="KIB1-4 beta-propeller" evidence="1">
    <location>
        <begin position="6"/>
        <end position="243"/>
    </location>
</feature>
<dbReference type="PANTHER" id="PTHR40891:SF1">
    <property type="entry name" value="DUF295 DOMAIN-CONTAINING PROTEIN"/>
    <property type="match status" value="1"/>
</dbReference>
<dbReference type="InterPro" id="IPR005174">
    <property type="entry name" value="KIB1-4_b-propeller"/>
</dbReference>
<evidence type="ECO:0000259" key="1">
    <source>
        <dbReference type="Pfam" id="PF03478"/>
    </source>
</evidence>
<sequence>MSFSRTWKGWILSWDRNDFHTFLYDPWTREEIGLPRFTHDLPRVFDCALSDKPTNPGCIVVILHPDEPYFWYCRIGGVSEWIKYDYDVGMDPADPKGLTWKNSVLHTLRSCNGRFYFPIASVKHGIIEFKPNPVIRIVTMHGFRVTMRGMPRGFRARSCDFELDGEPYKFYVFYEGKLNITSIALYKVDLVQQRFVEVDRIGDQALLWSSWYGGGCCPATKFELESNCVYWIWRDDGSMHIFNIAEGTHRVCYQPSQDLPKLSSEAFWLLPSNQTVQTRNVSIFKSV</sequence>
<keyword evidence="3" id="KW-1185">Reference proteome</keyword>
<comment type="caution">
    <text evidence="2">The sequence shown here is derived from an EMBL/GenBank/DDBJ whole genome shotgun (WGS) entry which is preliminary data.</text>
</comment>
<reference evidence="2" key="1">
    <citation type="submission" date="2020-07" db="EMBL/GenBank/DDBJ databases">
        <title>Genome sequence and genetic diversity analysis of an under-domesticated orphan crop, white fonio (Digitaria exilis).</title>
        <authorList>
            <person name="Bennetzen J.L."/>
            <person name="Chen S."/>
            <person name="Ma X."/>
            <person name="Wang X."/>
            <person name="Yssel A.E.J."/>
            <person name="Chaluvadi S.R."/>
            <person name="Johnson M."/>
            <person name="Gangashetty P."/>
            <person name="Hamidou F."/>
            <person name="Sanogo M.D."/>
            <person name="Zwaenepoel A."/>
            <person name="Wallace J."/>
            <person name="Van De Peer Y."/>
            <person name="Van Deynze A."/>
        </authorList>
    </citation>
    <scope>NUCLEOTIDE SEQUENCE</scope>
    <source>
        <tissue evidence="2">Leaves</tissue>
    </source>
</reference>
<dbReference type="OrthoDB" id="1863935at2759"/>
<gene>
    <name evidence="2" type="ORF">HU200_001761</name>
</gene>
<evidence type="ECO:0000313" key="2">
    <source>
        <dbReference type="EMBL" id="KAF8780104.1"/>
    </source>
</evidence>
<dbReference type="Pfam" id="PF03478">
    <property type="entry name" value="Beta-prop_KIB1-4"/>
    <property type="match status" value="1"/>
</dbReference>
<dbReference type="AlphaFoldDB" id="A0A835G0D3"/>
<dbReference type="Proteomes" id="UP000636709">
    <property type="component" value="Unassembled WGS sequence"/>
</dbReference>
<dbReference type="PANTHER" id="PTHR40891">
    <property type="entry name" value="DUF295 DOMAIN-CONTAINING PROTEIN"/>
    <property type="match status" value="1"/>
</dbReference>
<protein>
    <recommendedName>
        <fullName evidence="1">KIB1-4 beta-propeller domain-containing protein</fullName>
    </recommendedName>
</protein>
<dbReference type="EMBL" id="JACEFO010000144">
    <property type="protein sequence ID" value="KAF8780104.1"/>
    <property type="molecule type" value="Genomic_DNA"/>
</dbReference>
<name>A0A835G0D3_9POAL</name>
<accession>A0A835G0D3</accession>
<evidence type="ECO:0000313" key="3">
    <source>
        <dbReference type="Proteomes" id="UP000636709"/>
    </source>
</evidence>
<proteinExistence type="predicted"/>
<organism evidence="2 3">
    <name type="scientific">Digitaria exilis</name>
    <dbReference type="NCBI Taxonomy" id="1010633"/>
    <lineage>
        <taxon>Eukaryota</taxon>
        <taxon>Viridiplantae</taxon>
        <taxon>Streptophyta</taxon>
        <taxon>Embryophyta</taxon>
        <taxon>Tracheophyta</taxon>
        <taxon>Spermatophyta</taxon>
        <taxon>Magnoliopsida</taxon>
        <taxon>Liliopsida</taxon>
        <taxon>Poales</taxon>
        <taxon>Poaceae</taxon>
        <taxon>PACMAD clade</taxon>
        <taxon>Panicoideae</taxon>
        <taxon>Panicodae</taxon>
        <taxon>Paniceae</taxon>
        <taxon>Anthephorinae</taxon>
        <taxon>Digitaria</taxon>
    </lineage>
</organism>